<feature type="chain" id="PRO_5043482460" description="Polygalacturonase" evidence="10">
    <location>
        <begin position="32"/>
        <end position="424"/>
    </location>
</feature>
<protein>
    <recommendedName>
        <fullName evidence="13">Polygalacturonase</fullName>
    </recommendedName>
</protein>
<evidence type="ECO:0000256" key="9">
    <source>
        <dbReference type="RuleBase" id="RU361169"/>
    </source>
</evidence>
<feature type="active site" evidence="8">
    <location>
        <position position="254"/>
    </location>
</feature>
<dbReference type="EMBL" id="CAKMRJ010005437">
    <property type="protein sequence ID" value="CAH1443445.1"/>
    <property type="molecule type" value="Genomic_DNA"/>
</dbReference>
<keyword evidence="4" id="KW-0964">Secreted</keyword>
<name>A0AAU9P175_9ASTR</name>
<dbReference type="Gene3D" id="2.160.20.10">
    <property type="entry name" value="Single-stranded right-handed beta-helix, Pectin lyase-like"/>
    <property type="match status" value="1"/>
</dbReference>
<evidence type="ECO:0000256" key="2">
    <source>
        <dbReference type="ARBA" id="ARBA00008834"/>
    </source>
</evidence>
<accession>A0AAU9P175</accession>
<dbReference type="GO" id="GO:0004650">
    <property type="term" value="F:polygalacturonase activity"/>
    <property type="evidence" value="ECO:0007669"/>
    <property type="project" value="InterPro"/>
</dbReference>
<dbReference type="InterPro" id="IPR000743">
    <property type="entry name" value="Glyco_hydro_28"/>
</dbReference>
<dbReference type="GO" id="GO:0005975">
    <property type="term" value="P:carbohydrate metabolic process"/>
    <property type="evidence" value="ECO:0007669"/>
    <property type="project" value="InterPro"/>
</dbReference>
<keyword evidence="5 9" id="KW-0378">Hydrolase</keyword>
<dbReference type="PROSITE" id="PS00502">
    <property type="entry name" value="POLYGALACTURONASE"/>
    <property type="match status" value="1"/>
</dbReference>
<dbReference type="InterPro" id="IPR011050">
    <property type="entry name" value="Pectin_lyase_fold/virulence"/>
</dbReference>
<evidence type="ECO:0008006" key="13">
    <source>
        <dbReference type="Google" id="ProtNLM"/>
    </source>
</evidence>
<keyword evidence="3" id="KW-0134">Cell wall</keyword>
<comment type="caution">
    <text evidence="11">The sequence shown here is derived from an EMBL/GenBank/DDBJ whole genome shotgun (WGS) entry which is preliminary data.</text>
</comment>
<evidence type="ECO:0000256" key="3">
    <source>
        <dbReference type="ARBA" id="ARBA00022512"/>
    </source>
</evidence>
<keyword evidence="6 9" id="KW-0326">Glycosidase</keyword>
<evidence type="ECO:0000256" key="6">
    <source>
        <dbReference type="ARBA" id="ARBA00023295"/>
    </source>
</evidence>
<sequence>MTHLLIKMIGFSLKNLTFVLLTASFIWFSNAANSQSGGSIFNVLDYGAKGDGLSDDKKAFEAAWADACKVTTSTMVVPSGYRFLVGPTSFSGSNCQRNISFQVDGTILAPTSSSAWGSSGVGQWIEFTQLLGFTIKGKGTFDGRGSVWWTNRQVAKTKPMALRFSSSYKVTVTGITIQNSPQFHLTFEDCDGVLVHHFSISSPGDSPNTDGIHLHNTKNVIIHHTNLSCGDDCISIQTGCKNVLVHNVNCGPGHGISIGSLGIDGTTACVSNITVRDINIHGTMTGVRIKTWQGGAGLVEGVVFSDIQVSEVEYPIMIDQYYCDHSRCKNDTSAVSIANIMFENIQGTYTVQPVHLSCSDSKPCMDLKLTDIQLKPKQEGYHMHKPFCWKAFGKLNAPIIPEVDCLQEGNPLNSWGYNDAQCAA</sequence>
<evidence type="ECO:0000256" key="5">
    <source>
        <dbReference type="ARBA" id="ARBA00022801"/>
    </source>
</evidence>
<proteinExistence type="inferred from homology"/>
<keyword evidence="12" id="KW-1185">Reference proteome</keyword>
<dbReference type="SUPFAM" id="SSF51126">
    <property type="entry name" value="Pectin lyase-like"/>
    <property type="match status" value="1"/>
</dbReference>
<evidence type="ECO:0000256" key="4">
    <source>
        <dbReference type="ARBA" id="ARBA00022525"/>
    </source>
</evidence>
<dbReference type="AlphaFoldDB" id="A0AAU9P175"/>
<evidence type="ECO:0000256" key="7">
    <source>
        <dbReference type="ARBA" id="ARBA00023316"/>
    </source>
</evidence>
<dbReference type="GO" id="GO:0071555">
    <property type="term" value="P:cell wall organization"/>
    <property type="evidence" value="ECO:0007669"/>
    <property type="project" value="UniProtKB-KW"/>
</dbReference>
<feature type="signal peptide" evidence="10">
    <location>
        <begin position="1"/>
        <end position="31"/>
    </location>
</feature>
<dbReference type="Pfam" id="PF00295">
    <property type="entry name" value="Glyco_hydro_28"/>
    <property type="match status" value="1"/>
</dbReference>
<evidence type="ECO:0000256" key="8">
    <source>
        <dbReference type="PROSITE-ProRule" id="PRU10052"/>
    </source>
</evidence>
<keyword evidence="10" id="KW-0732">Signal</keyword>
<evidence type="ECO:0000313" key="12">
    <source>
        <dbReference type="Proteomes" id="UP001157418"/>
    </source>
</evidence>
<dbReference type="PANTHER" id="PTHR31375">
    <property type="match status" value="1"/>
</dbReference>
<evidence type="ECO:0000313" key="11">
    <source>
        <dbReference type="EMBL" id="CAH1443445.1"/>
    </source>
</evidence>
<evidence type="ECO:0000256" key="10">
    <source>
        <dbReference type="SAM" id="SignalP"/>
    </source>
</evidence>
<keyword evidence="7" id="KW-0961">Cell wall biogenesis/degradation</keyword>
<comment type="subcellular location">
    <subcellularLocation>
        <location evidence="1">Secreted</location>
        <location evidence="1">Cell wall</location>
    </subcellularLocation>
</comment>
<organism evidence="11 12">
    <name type="scientific">Lactuca virosa</name>
    <dbReference type="NCBI Taxonomy" id="75947"/>
    <lineage>
        <taxon>Eukaryota</taxon>
        <taxon>Viridiplantae</taxon>
        <taxon>Streptophyta</taxon>
        <taxon>Embryophyta</taxon>
        <taxon>Tracheophyta</taxon>
        <taxon>Spermatophyta</taxon>
        <taxon>Magnoliopsida</taxon>
        <taxon>eudicotyledons</taxon>
        <taxon>Gunneridae</taxon>
        <taxon>Pentapetalae</taxon>
        <taxon>asterids</taxon>
        <taxon>campanulids</taxon>
        <taxon>Asterales</taxon>
        <taxon>Asteraceae</taxon>
        <taxon>Cichorioideae</taxon>
        <taxon>Cichorieae</taxon>
        <taxon>Lactucinae</taxon>
        <taxon>Lactuca</taxon>
    </lineage>
</organism>
<dbReference type="Proteomes" id="UP001157418">
    <property type="component" value="Unassembled WGS sequence"/>
</dbReference>
<dbReference type="SMART" id="SM00710">
    <property type="entry name" value="PbH1"/>
    <property type="match status" value="6"/>
</dbReference>
<comment type="similarity">
    <text evidence="2 9">Belongs to the glycosyl hydrolase 28 family.</text>
</comment>
<dbReference type="InterPro" id="IPR012334">
    <property type="entry name" value="Pectin_lyas_fold"/>
</dbReference>
<evidence type="ECO:0000256" key="1">
    <source>
        <dbReference type="ARBA" id="ARBA00004191"/>
    </source>
</evidence>
<dbReference type="InterPro" id="IPR006626">
    <property type="entry name" value="PbH1"/>
</dbReference>
<gene>
    <name evidence="11" type="ORF">LVIROSA_LOCUS29355</name>
</gene>
<reference evidence="11 12" key="1">
    <citation type="submission" date="2022-01" db="EMBL/GenBank/DDBJ databases">
        <authorList>
            <person name="Xiong W."/>
            <person name="Schranz E."/>
        </authorList>
    </citation>
    <scope>NUCLEOTIDE SEQUENCE [LARGE SCALE GENOMIC DNA]</scope>
</reference>